<reference evidence="11" key="3">
    <citation type="journal article" date="2002" name="Acta Crystallogr. D">
        <title>Structure of an RNase-related protein from Calystegia sepium.</title>
        <authorList>
            <person name="Rabijns A."/>
            <person name="Verboven C."/>
            <person name="Rouge P."/>
            <person name="Barre A."/>
            <person name="Van Damme E.J."/>
            <person name="Peumans W.J."/>
            <person name="De Ranter C.J."/>
        </authorList>
    </citation>
    <scope>X-RAY CRYSTALLOGRAPHY (2.05 ANGSTROMS) OF 29-240</scope>
    <scope>DISULFIDE BONDS</scope>
</reference>
<dbReference type="InterPro" id="IPR033697">
    <property type="entry name" value="Ribonuclease_T2_eukaryotic"/>
</dbReference>
<evidence type="ECO:0000256" key="6">
    <source>
        <dbReference type="ARBA" id="ARBA00023157"/>
    </source>
</evidence>
<evidence type="ECO:0000256" key="8">
    <source>
        <dbReference type="RuleBase" id="RU004328"/>
    </source>
</evidence>
<comment type="similarity">
    <text evidence="1 8">Belongs to the RNase T2 family.</text>
</comment>
<feature type="disulfide bond" evidence="11">
    <location>
        <begin position="85"/>
        <end position="118"/>
    </location>
</feature>
<dbReference type="InterPro" id="IPR036430">
    <property type="entry name" value="RNase_T2-like_sf"/>
</dbReference>
<feature type="disulfide bond" evidence="11">
    <location>
        <begin position="54"/>
        <end position="112"/>
    </location>
</feature>
<dbReference type="EMBL" id="AF139660">
    <property type="protein sequence ID" value="AAF45022.1"/>
    <property type="molecule type" value="mRNA"/>
</dbReference>
<evidence type="ECO:0000256" key="3">
    <source>
        <dbReference type="ARBA" id="ARBA00022729"/>
    </source>
</evidence>
<dbReference type="PDBsum" id="1JY5"/>
<keyword evidence="11" id="KW-0002">3D-structure</keyword>
<evidence type="ECO:0000313" key="10">
    <source>
        <dbReference type="EMBL" id="AAF45022.1"/>
    </source>
</evidence>
<feature type="disulfide bond" evidence="11">
    <location>
        <begin position="86"/>
        <end position="136"/>
    </location>
</feature>
<keyword evidence="5" id="KW-0378">Hydrolase</keyword>
<feature type="disulfide bond" evidence="11">
    <location>
        <begin position="47"/>
        <end position="59"/>
    </location>
</feature>
<dbReference type="GO" id="GO:0033897">
    <property type="term" value="F:ribonuclease T2 activity"/>
    <property type="evidence" value="ECO:0007669"/>
    <property type="project" value="InterPro"/>
</dbReference>
<evidence type="ECO:0000256" key="7">
    <source>
        <dbReference type="ARBA" id="ARBA00023239"/>
    </source>
</evidence>
<reference evidence="10" key="2">
    <citation type="journal article" date="2000" name="Plant Physiol.">
        <title>Major protein of resting rhizomes of Calystegia sepium (hedge bindweed) closely resembles plant RNases but has no enzymatic activity.</title>
        <authorList>
            <person name="Van Damme E.J."/>
            <person name="Hao Q."/>
            <person name="Barre A."/>
            <person name="Rouge P."/>
            <person name="Van Leuven F."/>
            <person name="Peumans W.J."/>
        </authorList>
    </citation>
    <scope>NUCLEOTIDE SEQUENCE</scope>
</reference>
<evidence type="ECO:0000256" key="2">
    <source>
        <dbReference type="ARBA" id="ARBA00022722"/>
    </source>
</evidence>
<dbReference type="GO" id="GO:0005576">
    <property type="term" value="C:extracellular region"/>
    <property type="evidence" value="ECO:0007669"/>
    <property type="project" value="TreeGrafter"/>
</dbReference>
<dbReference type="Gene3D" id="3.90.730.10">
    <property type="entry name" value="Ribonuclease T2-like"/>
    <property type="match status" value="1"/>
</dbReference>
<evidence type="ECO:0000256" key="1">
    <source>
        <dbReference type="ARBA" id="ARBA00007469"/>
    </source>
</evidence>
<accession>Q9M7C7</accession>
<feature type="signal peptide" evidence="9">
    <location>
        <begin position="1"/>
        <end position="23"/>
    </location>
</feature>
<sequence>MASSLPALQIILPLLLLLGTCSANLIRGGHKEFDYFTLALTWSGTECLSVKDSCPTNACSRSEVETGFTIKGLWPDYDDGTWPSCCEGAKYDENEISILSNDLSKYWPSYSCMSSSACGSFDASDLAYEWAKHGTCSSPVLGNQYEYFSTALMLYFKYNISEILSESGYLPSNTAEYKLEGIMSAIQSALRVTPVVKCKSDAVEQVQICFDKTLQLQECPSTASTCPSLVSLPIKNTIKPLETNNLSFRGMRA</sequence>
<feature type="disulfide bond" evidence="11">
    <location>
        <begin position="209"/>
        <end position="219"/>
    </location>
</feature>
<dbReference type="GO" id="GO:0016787">
    <property type="term" value="F:hydrolase activity"/>
    <property type="evidence" value="ECO:0007669"/>
    <property type="project" value="UniProtKB-KW"/>
</dbReference>
<organism evidence="10">
    <name type="scientific">Calystegia sepium</name>
    <name type="common">Hedge bindweed</name>
    <name type="synonym">Convolvulus sepium</name>
    <dbReference type="NCBI Taxonomy" id="47519"/>
    <lineage>
        <taxon>Eukaryota</taxon>
        <taxon>Viridiplantae</taxon>
        <taxon>Streptophyta</taxon>
        <taxon>Embryophyta</taxon>
        <taxon>Tracheophyta</taxon>
        <taxon>Spermatophyta</taxon>
        <taxon>Magnoliopsida</taxon>
        <taxon>eudicotyledons</taxon>
        <taxon>Gunneridae</taxon>
        <taxon>Pentapetalae</taxon>
        <taxon>asterids</taxon>
        <taxon>lamiids</taxon>
        <taxon>Solanales</taxon>
        <taxon>Convolvulaceae</taxon>
        <taxon>Convolvuleae</taxon>
        <taxon>Calystegia</taxon>
    </lineage>
</organism>
<evidence type="ECO:0000256" key="5">
    <source>
        <dbReference type="ARBA" id="ARBA00022801"/>
    </source>
</evidence>
<dbReference type="AlphaFoldDB" id="Q9M7C7"/>
<evidence type="ECO:0007829" key="11">
    <source>
        <dbReference type="PDB" id="1JY5"/>
    </source>
</evidence>
<keyword evidence="6" id="KW-1015">Disulfide bond</keyword>
<dbReference type="GO" id="GO:0006401">
    <property type="term" value="P:RNA catabolic process"/>
    <property type="evidence" value="ECO:0007669"/>
    <property type="project" value="TreeGrafter"/>
</dbReference>
<evidence type="ECO:0000256" key="4">
    <source>
        <dbReference type="ARBA" id="ARBA00022759"/>
    </source>
</evidence>
<dbReference type="FunFam" id="3.90.730.10:FF:000007">
    <property type="entry name" value="Ribonuclease T2"/>
    <property type="match status" value="1"/>
</dbReference>
<dbReference type="SUPFAM" id="SSF55895">
    <property type="entry name" value="Ribonuclease Rh-like"/>
    <property type="match status" value="1"/>
</dbReference>
<name>Q9M7C7_CALSE</name>
<dbReference type="Pfam" id="PF00445">
    <property type="entry name" value="Ribonuclease_T2"/>
    <property type="match status" value="1"/>
</dbReference>
<feature type="disulfide bond" evidence="11">
    <location>
        <begin position="198"/>
        <end position="226"/>
    </location>
</feature>
<dbReference type="EvolutionaryTrace" id="Q9M7C7"/>
<evidence type="ECO:0000256" key="9">
    <source>
        <dbReference type="SAM" id="SignalP"/>
    </source>
</evidence>
<keyword evidence="3 9" id="KW-0732">Signal</keyword>
<feature type="chain" id="PRO_5004333638" evidence="9">
    <location>
        <begin position="24"/>
        <end position="253"/>
    </location>
</feature>
<dbReference type="InterPro" id="IPR001568">
    <property type="entry name" value="RNase_T2-like"/>
</dbReference>
<dbReference type="CDD" id="cd01061">
    <property type="entry name" value="RNase_T2_euk"/>
    <property type="match status" value="1"/>
</dbReference>
<proteinExistence type="evidence at protein level"/>
<keyword evidence="7" id="KW-0456">Lyase</keyword>
<dbReference type="PANTHER" id="PTHR11240">
    <property type="entry name" value="RIBONUCLEASE T2"/>
    <property type="match status" value="1"/>
</dbReference>
<keyword evidence="2" id="KW-0540">Nuclease</keyword>
<protein>
    <submittedName>
        <fullName evidence="10">RNase-like protein</fullName>
    </submittedName>
</protein>
<reference evidence="10" key="1">
    <citation type="submission" date="1999-03" db="EMBL/GenBank/DDBJ databases">
        <authorList>
            <person name="Levin M.L."/>
            <person name="Herman G.E."/>
        </authorList>
    </citation>
    <scope>NUCLEOTIDE SEQUENCE</scope>
</reference>
<dbReference type="PDB" id="1JY5">
    <property type="method" value="X-ray"/>
    <property type="resolution" value="2.05 A"/>
    <property type="chains" value="A/B=29-240"/>
</dbReference>
<dbReference type="GO" id="GO:0003723">
    <property type="term" value="F:RNA binding"/>
    <property type="evidence" value="ECO:0007669"/>
    <property type="project" value="InterPro"/>
</dbReference>
<dbReference type="PANTHER" id="PTHR11240:SF22">
    <property type="entry name" value="RIBONUCLEASE T2"/>
    <property type="match status" value="1"/>
</dbReference>
<dbReference type="SMR" id="Q9M7C7"/>
<keyword evidence="4" id="KW-0255">Endonuclease</keyword>